<evidence type="ECO:0000256" key="1">
    <source>
        <dbReference type="SAM" id="MobiDB-lite"/>
    </source>
</evidence>
<evidence type="ECO:0000313" key="2">
    <source>
        <dbReference type="EMBL" id="GGO87856.1"/>
    </source>
</evidence>
<dbReference type="Proteomes" id="UP000641932">
    <property type="component" value="Unassembled WGS sequence"/>
</dbReference>
<name>A0A917ZQG5_9ACTN</name>
<dbReference type="EMBL" id="BMMS01000010">
    <property type="protein sequence ID" value="GGO87856.1"/>
    <property type="molecule type" value="Genomic_DNA"/>
</dbReference>
<keyword evidence="3" id="KW-1185">Reference proteome</keyword>
<feature type="region of interest" description="Disordered" evidence="1">
    <location>
        <begin position="1"/>
        <end position="24"/>
    </location>
</feature>
<organism evidence="2 3">
    <name type="scientific">Wenjunlia tyrosinilytica</name>
    <dbReference type="NCBI Taxonomy" id="1544741"/>
    <lineage>
        <taxon>Bacteria</taxon>
        <taxon>Bacillati</taxon>
        <taxon>Actinomycetota</taxon>
        <taxon>Actinomycetes</taxon>
        <taxon>Kitasatosporales</taxon>
        <taxon>Streptomycetaceae</taxon>
        <taxon>Wenjunlia</taxon>
    </lineage>
</organism>
<dbReference type="AlphaFoldDB" id="A0A917ZQG5"/>
<reference evidence="2" key="2">
    <citation type="submission" date="2020-09" db="EMBL/GenBank/DDBJ databases">
        <authorList>
            <person name="Sun Q."/>
            <person name="Zhou Y."/>
        </authorList>
    </citation>
    <scope>NUCLEOTIDE SEQUENCE</scope>
    <source>
        <strain evidence="2">CGMCC 4.7201</strain>
    </source>
</reference>
<protein>
    <submittedName>
        <fullName evidence="2">Uncharacterized protein</fullName>
    </submittedName>
</protein>
<comment type="caution">
    <text evidence="2">The sequence shown here is derived from an EMBL/GenBank/DDBJ whole genome shotgun (WGS) entry which is preliminary data.</text>
</comment>
<proteinExistence type="predicted"/>
<reference evidence="2" key="1">
    <citation type="journal article" date="2014" name="Int. J. Syst. Evol. Microbiol.">
        <title>Complete genome sequence of Corynebacterium casei LMG S-19264T (=DSM 44701T), isolated from a smear-ripened cheese.</title>
        <authorList>
            <consortium name="US DOE Joint Genome Institute (JGI-PGF)"/>
            <person name="Walter F."/>
            <person name="Albersmeier A."/>
            <person name="Kalinowski J."/>
            <person name="Ruckert C."/>
        </authorList>
    </citation>
    <scope>NUCLEOTIDE SEQUENCE</scope>
    <source>
        <strain evidence="2">CGMCC 4.7201</strain>
    </source>
</reference>
<sequence>MAGLEAEGALAPDAPSLPEDSSLLHPVSASSAHIEATARAAPALVRRAPGLRRVILASVSIMSSPLVARLLWPLRSKVSEVYESAQGRRSAGTEE</sequence>
<gene>
    <name evidence="2" type="ORF">GCM10012280_27290</name>
</gene>
<evidence type="ECO:0000313" key="3">
    <source>
        <dbReference type="Proteomes" id="UP000641932"/>
    </source>
</evidence>
<accession>A0A917ZQG5</accession>